<accession>A0A2G5SGA3</accession>
<sequence length="345" mass="39709">MPIDLLKFPNDLLREVFRLCDPFQLYKLSKCSKKCSQKAITLSERKNWKITYCGGNVITIWVDGSNYNFNQADYPEDYFQMSLGRYSNYMDIEFPNGGGADLFIYLIDTLGIGSVKLMEITFGTIANVAKVAKILADRNMEIEKFVIGNVEEVQDVVNFMTTLSQMKISQEFHCFLNFPPDFHFEFVKYPRKVSITDSSWFTIDQLLNCTSVWIELENSSFNNHDLDVFLQEWKKTGTFPNFRRLRIQSDLIDNRSPILEMNLPIENVDYPKIGVSINGHSEIVDPVRVTKDDGTIGWLKVDVGNWSELNFLILFGIQIDKLQRRSSGYCGGGTTVVEELGRRNR</sequence>
<reference evidence="3" key="1">
    <citation type="submission" date="2017-10" db="EMBL/GenBank/DDBJ databases">
        <title>Rapid genome shrinkage in a self-fertile nematode reveals novel sperm competition proteins.</title>
        <authorList>
            <person name="Yin D."/>
            <person name="Schwarz E.M."/>
            <person name="Thomas C.G."/>
            <person name="Felde R.L."/>
            <person name="Korf I.F."/>
            <person name="Cutter A.D."/>
            <person name="Schartner C.M."/>
            <person name="Ralston E.J."/>
            <person name="Meyer B.J."/>
            <person name="Haag E.S."/>
        </authorList>
    </citation>
    <scope>NUCLEOTIDE SEQUENCE [LARGE SCALE GENOMIC DNA]</scope>
    <source>
        <strain evidence="3">JU1422</strain>
    </source>
</reference>
<evidence type="ECO:0000313" key="2">
    <source>
        <dbReference type="EMBL" id="PIC14135.1"/>
    </source>
</evidence>
<dbReference type="Pfam" id="PF07735">
    <property type="entry name" value="FBA_2"/>
    <property type="match status" value="1"/>
</dbReference>
<feature type="domain" description="F-box" evidence="1">
    <location>
        <begin position="2"/>
        <end position="51"/>
    </location>
</feature>
<dbReference type="AlphaFoldDB" id="A0A2G5SGA3"/>
<comment type="caution">
    <text evidence="2">The sequence shown here is derived from an EMBL/GenBank/DDBJ whole genome shotgun (WGS) entry which is preliminary data.</text>
</comment>
<organism evidence="2 3">
    <name type="scientific">Caenorhabditis nigoni</name>
    <dbReference type="NCBI Taxonomy" id="1611254"/>
    <lineage>
        <taxon>Eukaryota</taxon>
        <taxon>Metazoa</taxon>
        <taxon>Ecdysozoa</taxon>
        <taxon>Nematoda</taxon>
        <taxon>Chromadorea</taxon>
        <taxon>Rhabditida</taxon>
        <taxon>Rhabditina</taxon>
        <taxon>Rhabditomorpha</taxon>
        <taxon>Rhabditoidea</taxon>
        <taxon>Rhabditidae</taxon>
        <taxon>Peloderinae</taxon>
        <taxon>Caenorhabditis</taxon>
    </lineage>
</organism>
<dbReference type="PANTHER" id="PTHR21503">
    <property type="entry name" value="F-BOX-CONTAINING HYPOTHETICAL PROTEIN C.ELEGANS"/>
    <property type="match status" value="1"/>
</dbReference>
<protein>
    <recommendedName>
        <fullName evidence="1">F-box domain-containing protein</fullName>
    </recommendedName>
</protein>
<dbReference type="Proteomes" id="UP000230233">
    <property type="component" value="Unassembled WGS sequence"/>
</dbReference>
<name>A0A2G5SGA3_9PELO</name>
<dbReference type="Pfam" id="PF00646">
    <property type="entry name" value="F-box"/>
    <property type="match status" value="1"/>
</dbReference>
<dbReference type="EMBL" id="PDUG01000008">
    <property type="protein sequence ID" value="PIC14135.1"/>
    <property type="molecule type" value="Genomic_DNA"/>
</dbReference>
<dbReference type="PANTHER" id="PTHR21503:SF52">
    <property type="entry name" value="F-BOX DOMAIN-CONTAINING PROTEIN"/>
    <property type="match status" value="1"/>
</dbReference>
<dbReference type="PROSITE" id="PS50181">
    <property type="entry name" value="FBOX"/>
    <property type="match status" value="1"/>
</dbReference>
<gene>
    <name evidence="2" type="ORF">B9Z55_027149</name>
</gene>
<evidence type="ECO:0000313" key="3">
    <source>
        <dbReference type="Proteomes" id="UP000230233"/>
    </source>
</evidence>
<keyword evidence="3" id="KW-1185">Reference proteome</keyword>
<dbReference type="InterPro" id="IPR012885">
    <property type="entry name" value="F-box_Sdz-33"/>
</dbReference>
<dbReference type="InterPro" id="IPR001810">
    <property type="entry name" value="F-box_dom"/>
</dbReference>
<evidence type="ECO:0000259" key="1">
    <source>
        <dbReference type="PROSITE" id="PS50181"/>
    </source>
</evidence>
<proteinExistence type="predicted"/>